<dbReference type="AlphaFoldDB" id="A0AAN2BKY3"/>
<feature type="compositionally biased region" description="Basic and acidic residues" evidence="1">
    <location>
        <begin position="77"/>
        <end position="87"/>
    </location>
</feature>
<dbReference type="InterPro" id="IPR009749">
    <property type="entry name" value="DUF1315"/>
</dbReference>
<evidence type="ECO:0008006" key="4">
    <source>
        <dbReference type="Google" id="ProtNLM"/>
    </source>
</evidence>
<proteinExistence type="predicted"/>
<evidence type="ECO:0000256" key="1">
    <source>
        <dbReference type="SAM" id="MobiDB-lite"/>
    </source>
</evidence>
<feature type="region of interest" description="Disordered" evidence="1">
    <location>
        <begin position="63"/>
        <end position="93"/>
    </location>
</feature>
<evidence type="ECO:0000313" key="2">
    <source>
        <dbReference type="EMBL" id="BCD98445.1"/>
    </source>
</evidence>
<dbReference type="EMBL" id="AP023086">
    <property type="protein sequence ID" value="BCD98445.1"/>
    <property type="molecule type" value="Genomic_DNA"/>
</dbReference>
<name>A0AAN2BKY3_9GAMM</name>
<keyword evidence="3" id="KW-1185">Reference proteome</keyword>
<dbReference type="Proteomes" id="UP001320119">
    <property type="component" value="Chromosome"/>
</dbReference>
<accession>A0AAN2BKY3</accession>
<reference evidence="2 3" key="1">
    <citation type="journal article" date="2022" name="IScience">
        <title>An ultrasensitive nanofiber-based assay for enzymatic hydrolysis and deep-sea microbial degradation of cellulose.</title>
        <authorList>
            <person name="Tsudome M."/>
            <person name="Tachioka M."/>
            <person name="Miyazaki M."/>
            <person name="Uchimura K."/>
            <person name="Tsuda M."/>
            <person name="Takaki Y."/>
            <person name="Deguchi S."/>
        </authorList>
    </citation>
    <scope>NUCLEOTIDE SEQUENCE [LARGE SCALE GENOMIC DNA]</scope>
    <source>
        <strain evidence="2 3">GE09</strain>
    </source>
</reference>
<protein>
    <recommendedName>
        <fullName evidence="4">DUF1315 family protein</fullName>
    </recommendedName>
</protein>
<dbReference type="RefSeq" id="WP_236982788.1">
    <property type="nucleotide sequence ID" value="NZ_AP023086.1"/>
</dbReference>
<dbReference type="Pfam" id="PF07023">
    <property type="entry name" value="DUF1315"/>
    <property type="match status" value="1"/>
</dbReference>
<evidence type="ECO:0000313" key="3">
    <source>
        <dbReference type="Proteomes" id="UP001320119"/>
    </source>
</evidence>
<sequence length="93" mass="10431">MTTNNTLEINNILSAMTPEIHTRFQNAIAIGRWPNGDKLTDEQKATCIKAVIVYENHCKAPSERTGFVPPKTSPCADESHIHTEEKPLNWAQD</sequence>
<organism evidence="2 3">
    <name type="scientific">Marinagarivorans cellulosilyticus</name>
    <dbReference type="NCBI Taxonomy" id="2721545"/>
    <lineage>
        <taxon>Bacteria</taxon>
        <taxon>Pseudomonadati</taxon>
        <taxon>Pseudomonadota</taxon>
        <taxon>Gammaproteobacteria</taxon>
        <taxon>Cellvibrionales</taxon>
        <taxon>Cellvibrionaceae</taxon>
        <taxon>Marinagarivorans</taxon>
    </lineage>
</organism>
<gene>
    <name evidence="2" type="ORF">MARGE09_P2646</name>
</gene>
<dbReference type="KEGG" id="marq:MARGE09_P2646"/>